<sequence>MGVDEKGRCVAIIFVSAVLLVTGVGQEGGIMDPTRSMLSQAQQQQLQQQHLQQGVQQASQSATKPSTGTISGMLADFSRALGRFPFIV</sequence>
<protein>
    <submittedName>
        <fullName evidence="2">Uncharacterized protein</fullName>
    </submittedName>
</protein>
<accession>A0A7R9CES5</accession>
<gene>
    <name evidence="2" type="ORF">TCEB3V08_LOCUS2612</name>
</gene>
<evidence type="ECO:0000256" key="1">
    <source>
        <dbReference type="SAM" id="SignalP"/>
    </source>
</evidence>
<feature type="signal peptide" evidence="1">
    <location>
        <begin position="1"/>
        <end position="25"/>
    </location>
</feature>
<proteinExistence type="predicted"/>
<dbReference type="EMBL" id="OC317043">
    <property type="protein sequence ID" value="CAD7394695.1"/>
    <property type="molecule type" value="Genomic_DNA"/>
</dbReference>
<organism evidence="2">
    <name type="scientific">Timema cristinae</name>
    <name type="common">Walking stick</name>
    <dbReference type="NCBI Taxonomy" id="61476"/>
    <lineage>
        <taxon>Eukaryota</taxon>
        <taxon>Metazoa</taxon>
        <taxon>Ecdysozoa</taxon>
        <taxon>Arthropoda</taxon>
        <taxon>Hexapoda</taxon>
        <taxon>Insecta</taxon>
        <taxon>Pterygota</taxon>
        <taxon>Neoptera</taxon>
        <taxon>Polyneoptera</taxon>
        <taxon>Phasmatodea</taxon>
        <taxon>Timematodea</taxon>
        <taxon>Timematoidea</taxon>
        <taxon>Timematidae</taxon>
        <taxon>Timema</taxon>
    </lineage>
</organism>
<keyword evidence="1" id="KW-0732">Signal</keyword>
<reference evidence="2" key="1">
    <citation type="submission" date="2020-11" db="EMBL/GenBank/DDBJ databases">
        <authorList>
            <person name="Tran Van P."/>
        </authorList>
    </citation>
    <scope>NUCLEOTIDE SEQUENCE</scope>
</reference>
<name>A0A7R9CES5_TIMCR</name>
<evidence type="ECO:0000313" key="2">
    <source>
        <dbReference type="EMBL" id="CAD7394695.1"/>
    </source>
</evidence>
<dbReference type="AlphaFoldDB" id="A0A7R9CES5"/>
<feature type="chain" id="PRO_5031259033" evidence="1">
    <location>
        <begin position="26"/>
        <end position="88"/>
    </location>
</feature>